<name>E1KQP4_9BACT</name>
<dbReference type="STRING" id="866771.HMPREF9296_1123"/>
<comment type="caution">
    <text evidence="2">The sequence shown here is derived from an EMBL/GenBank/DDBJ whole genome shotgun (WGS) entry which is preliminary data.</text>
</comment>
<dbReference type="Pfam" id="PF13175">
    <property type="entry name" value="AAA_15"/>
    <property type="match status" value="1"/>
</dbReference>
<reference evidence="2 3" key="1">
    <citation type="submission" date="2010-08" db="EMBL/GenBank/DDBJ databases">
        <authorList>
            <person name="Durkin A.S."/>
            <person name="Madupu R."/>
            <person name="Torralba M."/>
            <person name="Gillis M."/>
            <person name="Methe B."/>
            <person name="Sutton G."/>
            <person name="Nelson K.E."/>
        </authorList>
    </citation>
    <scope>NUCLEOTIDE SEQUENCE [LARGE SCALE GENOMIC DNA]</scope>
    <source>
        <strain evidence="2 3">FB035-09AN</strain>
    </source>
</reference>
<evidence type="ECO:0000313" key="3">
    <source>
        <dbReference type="Proteomes" id="UP000003610"/>
    </source>
</evidence>
<dbReference type="PANTHER" id="PTHR32182:SF0">
    <property type="entry name" value="DNA REPLICATION AND REPAIR PROTEIN RECF"/>
    <property type="match status" value="1"/>
</dbReference>
<feature type="domain" description="Endonuclease GajA/Old nuclease/RecF-like AAA" evidence="1">
    <location>
        <begin position="1"/>
        <end position="51"/>
    </location>
</feature>
<proteinExistence type="predicted"/>
<dbReference type="Proteomes" id="UP000003610">
    <property type="component" value="Unassembled WGS sequence"/>
</dbReference>
<dbReference type="RefSeq" id="WP_004356574.1">
    <property type="nucleotide sequence ID" value="NZ_AEDO01000035.1"/>
</dbReference>
<dbReference type="PANTHER" id="PTHR32182">
    <property type="entry name" value="DNA REPLICATION AND REPAIR PROTEIN RECF"/>
    <property type="match status" value="1"/>
</dbReference>
<gene>
    <name evidence="2" type="ORF">HMPREF9296_1123</name>
</gene>
<dbReference type="SUPFAM" id="SSF52540">
    <property type="entry name" value="P-loop containing nucleoside triphosphate hydrolases"/>
    <property type="match status" value="1"/>
</dbReference>
<dbReference type="InterPro" id="IPR041685">
    <property type="entry name" value="AAA_GajA/Old/RecF-like"/>
</dbReference>
<dbReference type="Gene3D" id="3.40.50.300">
    <property type="entry name" value="P-loop containing nucleotide triphosphate hydrolases"/>
    <property type="match status" value="1"/>
</dbReference>
<accession>E1KQP4</accession>
<dbReference type="GO" id="GO:0000731">
    <property type="term" value="P:DNA synthesis involved in DNA repair"/>
    <property type="evidence" value="ECO:0007669"/>
    <property type="project" value="TreeGrafter"/>
</dbReference>
<dbReference type="InterPro" id="IPR027417">
    <property type="entry name" value="P-loop_NTPase"/>
</dbReference>
<evidence type="ECO:0000313" key="2">
    <source>
        <dbReference type="EMBL" id="EFL46169.1"/>
    </source>
</evidence>
<protein>
    <recommendedName>
        <fullName evidence="1">Endonuclease GajA/Old nuclease/RecF-like AAA domain-containing protein</fullName>
    </recommendedName>
</protein>
<sequence length="63" mass="7236">MRLKSLYIQEYKNIKEQTFDFSNNTGYIAFIGLNGSGKSNLIEAIALIFNGILNKKRYLSNMK</sequence>
<evidence type="ECO:0000259" key="1">
    <source>
        <dbReference type="Pfam" id="PF13175"/>
    </source>
</evidence>
<organism evidence="2 3">
    <name type="scientific">Prevotella disiens FB035-09AN</name>
    <dbReference type="NCBI Taxonomy" id="866771"/>
    <lineage>
        <taxon>Bacteria</taxon>
        <taxon>Pseudomonadati</taxon>
        <taxon>Bacteroidota</taxon>
        <taxon>Bacteroidia</taxon>
        <taxon>Bacteroidales</taxon>
        <taxon>Prevotellaceae</taxon>
        <taxon>Prevotella</taxon>
    </lineage>
</organism>
<dbReference type="GO" id="GO:0006302">
    <property type="term" value="P:double-strand break repair"/>
    <property type="evidence" value="ECO:0007669"/>
    <property type="project" value="TreeGrafter"/>
</dbReference>
<dbReference type="EMBL" id="AEDO01000035">
    <property type="protein sequence ID" value="EFL46169.1"/>
    <property type="molecule type" value="Genomic_DNA"/>
</dbReference>
<dbReference type="AlphaFoldDB" id="E1KQP4"/>